<evidence type="ECO:0000313" key="3">
    <source>
        <dbReference type="EMBL" id="TDH71282.1"/>
    </source>
</evidence>
<proteinExistence type="predicted"/>
<dbReference type="GeneID" id="94348419"/>
<dbReference type="InterPro" id="IPR027417">
    <property type="entry name" value="P-loop_NTPase"/>
</dbReference>
<feature type="region of interest" description="Disordered" evidence="1">
    <location>
        <begin position="206"/>
        <end position="233"/>
    </location>
</feature>
<organism evidence="3 4">
    <name type="scientific">Bremia lactucae</name>
    <name type="common">Lettuce downy mildew</name>
    <dbReference type="NCBI Taxonomy" id="4779"/>
    <lineage>
        <taxon>Eukaryota</taxon>
        <taxon>Sar</taxon>
        <taxon>Stramenopiles</taxon>
        <taxon>Oomycota</taxon>
        <taxon>Peronosporomycetes</taxon>
        <taxon>Peronosporales</taxon>
        <taxon>Peronosporaceae</taxon>
        <taxon>Bremia</taxon>
    </lineage>
</organism>
<dbReference type="RefSeq" id="XP_067820781.1">
    <property type="nucleotide sequence ID" value="XM_067962748.1"/>
</dbReference>
<comment type="caution">
    <text evidence="3">The sequence shown here is derived from an EMBL/GenBank/DDBJ whole genome shotgun (WGS) entry which is preliminary data.</text>
</comment>
<dbReference type="InterPro" id="IPR038727">
    <property type="entry name" value="NadR/Ttd14_AAA_dom"/>
</dbReference>
<dbReference type="Pfam" id="PF13521">
    <property type="entry name" value="AAA_28"/>
    <property type="match status" value="1"/>
</dbReference>
<feature type="compositionally biased region" description="Basic and acidic residues" evidence="1">
    <location>
        <begin position="224"/>
        <end position="233"/>
    </location>
</feature>
<dbReference type="EMBL" id="SHOA02000062">
    <property type="protein sequence ID" value="TDH71282.1"/>
    <property type="molecule type" value="Genomic_DNA"/>
</dbReference>
<gene>
    <name evidence="3" type="ORF">CCR75_004662</name>
</gene>
<dbReference type="KEGG" id="blac:94348419"/>
<evidence type="ECO:0000313" key="4">
    <source>
        <dbReference type="Proteomes" id="UP000294530"/>
    </source>
</evidence>
<feature type="domain" description="NadR/Ttd14 AAA" evidence="2">
    <location>
        <begin position="10"/>
        <end position="158"/>
    </location>
</feature>
<accession>A0A976IGP8</accession>
<sequence length="233" mass="26793">MKPAPDVIIVALEGCHGCGKTTLCNAFAAQGYDILDEGFLDMASYSLHPQSLLMETSWVCSWFTRVLRIAEHATPGRKRIYIADRSPFSSVLYSAHGHLLEPVIREQMREVQDFTNVQIYTVLVQVEPERLWRRICTRLKQEPKRLHLKERNRDWMEETIAFYDNFKWDLTVTTNEDSVDTIVTRISRLISAPCERTLPCRKIRHSPSVSSTLSTDSECDSAEEEHHVPVASR</sequence>
<dbReference type="AlphaFoldDB" id="A0A976IGP8"/>
<evidence type="ECO:0000256" key="1">
    <source>
        <dbReference type="SAM" id="MobiDB-lite"/>
    </source>
</evidence>
<feature type="compositionally biased region" description="Low complexity" evidence="1">
    <location>
        <begin position="206"/>
        <end position="216"/>
    </location>
</feature>
<dbReference type="OrthoDB" id="15417at2759"/>
<dbReference type="Gene3D" id="3.40.50.300">
    <property type="entry name" value="P-loop containing nucleotide triphosphate hydrolases"/>
    <property type="match status" value="1"/>
</dbReference>
<dbReference type="Proteomes" id="UP000294530">
    <property type="component" value="Unassembled WGS sequence"/>
</dbReference>
<keyword evidence="4" id="KW-1185">Reference proteome</keyword>
<dbReference type="SUPFAM" id="SSF52540">
    <property type="entry name" value="P-loop containing nucleoside triphosphate hydrolases"/>
    <property type="match status" value="1"/>
</dbReference>
<name>A0A976IGP8_BRELC</name>
<reference evidence="3 4" key="1">
    <citation type="journal article" date="2021" name="Genome Biol.">
        <title>AFLAP: assembly-free linkage analysis pipeline using k-mers from genome sequencing data.</title>
        <authorList>
            <person name="Fletcher K."/>
            <person name="Zhang L."/>
            <person name="Gil J."/>
            <person name="Han R."/>
            <person name="Cavanaugh K."/>
            <person name="Michelmore R."/>
        </authorList>
    </citation>
    <scope>NUCLEOTIDE SEQUENCE [LARGE SCALE GENOMIC DNA]</scope>
    <source>
        <strain evidence="3 4">SF5</strain>
    </source>
</reference>
<evidence type="ECO:0000259" key="2">
    <source>
        <dbReference type="Pfam" id="PF13521"/>
    </source>
</evidence>
<protein>
    <recommendedName>
        <fullName evidence="2">NadR/Ttd14 AAA domain-containing protein</fullName>
    </recommendedName>
</protein>